<evidence type="ECO:0000256" key="2">
    <source>
        <dbReference type="SAM" id="Phobius"/>
    </source>
</evidence>
<gene>
    <name evidence="4" type="ORF">JW984_14180</name>
</gene>
<dbReference type="InterPro" id="IPR052554">
    <property type="entry name" value="2-oxoglutarate_synth_KorC"/>
</dbReference>
<dbReference type="InterPro" id="IPR019752">
    <property type="entry name" value="Pyrv/ketoisovalerate_OxRed_cat"/>
</dbReference>
<dbReference type="Pfam" id="PF01558">
    <property type="entry name" value="POR"/>
    <property type="match status" value="1"/>
</dbReference>
<evidence type="ECO:0000313" key="5">
    <source>
        <dbReference type="Proteomes" id="UP000809273"/>
    </source>
</evidence>
<dbReference type="Proteomes" id="UP000809273">
    <property type="component" value="Unassembled WGS sequence"/>
</dbReference>
<keyword evidence="1" id="KW-0560">Oxidoreductase</keyword>
<evidence type="ECO:0000256" key="1">
    <source>
        <dbReference type="ARBA" id="ARBA00023002"/>
    </source>
</evidence>
<dbReference type="AlphaFoldDB" id="A0A9D8KH20"/>
<evidence type="ECO:0000313" key="4">
    <source>
        <dbReference type="EMBL" id="MBN1574343.1"/>
    </source>
</evidence>
<dbReference type="GO" id="GO:0016903">
    <property type="term" value="F:oxidoreductase activity, acting on the aldehyde or oxo group of donors"/>
    <property type="evidence" value="ECO:0007669"/>
    <property type="project" value="InterPro"/>
</dbReference>
<dbReference type="PANTHER" id="PTHR42730:SF1">
    <property type="entry name" value="2-OXOGLUTARATE SYNTHASE SUBUNIT KORC"/>
    <property type="match status" value="1"/>
</dbReference>
<keyword evidence="2" id="KW-0812">Transmembrane</keyword>
<reference evidence="4" key="2">
    <citation type="submission" date="2021-01" db="EMBL/GenBank/DDBJ databases">
        <authorList>
            <person name="Hahn C.R."/>
            <person name="Youssef N.H."/>
            <person name="Elshahed M."/>
        </authorList>
    </citation>
    <scope>NUCLEOTIDE SEQUENCE</scope>
    <source>
        <strain evidence="4">Zod_Metabat.24</strain>
    </source>
</reference>
<dbReference type="SUPFAM" id="SSF53323">
    <property type="entry name" value="Pyruvate-ferredoxin oxidoreductase, PFOR, domain III"/>
    <property type="match status" value="1"/>
</dbReference>
<keyword evidence="2" id="KW-0472">Membrane</keyword>
<keyword evidence="2" id="KW-1133">Transmembrane helix</keyword>
<dbReference type="PANTHER" id="PTHR42730">
    <property type="entry name" value="2-OXOGLUTARATE SYNTHASE SUBUNIT KORC"/>
    <property type="match status" value="1"/>
</dbReference>
<dbReference type="EMBL" id="JAFGIX010000074">
    <property type="protein sequence ID" value="MBN1574343.1"/>
    <property type="molecule type" value="Genomic_DNA"/>
</dbReference>
<proteinExistence type="predicted"/>
<dbReference type="Gene3D" id="3.40.920.10">
    <property type="entry name" value="Pyruvate-ferredoxin oxidoreductase, PFOR, domain III"/>
    <property type="match status" value="1"/>
</dbReference>
<name>A0A9D8KH20_9DELT</name>
<organism evidence="4 5">
    <name type="scientific">Candidatus Zymogenus saltonus</name>
    <dbReference type="NCBI Taxonomy" id="2844893"/>
    <lineage>
        <taxon>Bacteria</taxon>
        <taxon>Deltaproteobacteria</taxon>
        <taxon>Candidatus Zymogenia</taxon>
        <taxon>Candidatus Zymogeniales</taxon>
        <taxon>Candidatus Zymogenaceae</taxon>
        <taxon>Candidatus Zymogenus</taxon>
    </lineage>
</organism>
<accession>A0A9D8KH20</accession>
<feature type="domain" description="Pyruvate/ketoisovalerate oxidoreductase catalytic" evidence="3">
    <location>
        <begin position="11"/>
        <end position="175"/>
    </location>
</feature>
<dbReference type="InterPro" id="IPR002869">
    <property type="entry name" value="Pyrv_flavodox_OxRed_cen"/>
</dbReference>
<reference evidence="4" key="1">
    <citation type="journal article" date="2021" name="Environ. Microbiol.">
        <title>Genomic characterization of three novel Desulfobacterota classes expand the metabolic and phylogenetic diversity of the phylum.</title>
        <authorList>
            <person name="Murphy C.L."/>
            <person name="Biggerstaff J."/>
            <person name="Eichhorn A."/>
            <person name="Ewing E."/>
            <person name="Shahan R."/>
            <person name="Soriano D."/>
            <person name="Stewart S."/>
            <person name="VanMol K."/>
            <person name="Walker R."/>
            <person name="Walters P."/>
            <person name="Elshahed M.S."/>
            <person name="Youssef N.H."/>
        </authorList>
    </citation>
    <scope>NUCLEOTIDE SEQUENCE</scope>
    <source>
        <strain evidence="4">Zod_Metabat.24</strain>
    </source>
</reference>
<sequence length="184" mass="19975">MYYDTIMAGFGGQGIMLIGNLLAYAAMNENKNVTYMPAYGVEMRGGTANCTVVISDNPVGSPIIGHPKSAIVMNKPSLTRFGPNVVEGGLLLINSSLISEEVDARPDLKQIKVPANEKAGELGNDKMANMVIFGAFLQLTNIVKPDTVFEAFKKVLDERYHKLIPKNVEMIKAGMKFAEEYNGG</sequence>
<protein>
    <submittedName>
        <fullName evidence="4">2-oxoacid:acceptor oxidoreductase family protein</fullName>
    </submittedName>
</protein>
<feature type="transmembrane region" description="Helical" evidence="2">
    <location>
        <begin position="6"/>
        <end position="27"/>
    </location>
</feature>
<comment type="caution">
    <text evidence="4">The sequence shown here is derived from an EMBL/GenBank/DDBJ whole genome shotgun (WGS) entry which is preliminary data.</text>
</comment>
<evidence type="ECO:0000259" key="3">
    <source>
        <dbReference type="Pfam" id="PF01558"/>
    </source>
</evidence>